<dbReference type="CDD" id="cd00009">
    <property type="entry name" value="AAA"/>
    <property type="match status" value="1"/>
</dbReference>
<feature type="domain" description="AAA+ ATPase" evidence="14">
    <location>
        <begin position="37"/>
        <end position="178"/>
    </location>
</feature>
<evidence type="ECO:0000313" key="15">
    <source>
        <dbReference type="EMBL" id="VFP84025.1"/>
    </source>
</evidence>
<name>A0A451DC76_9GAMM</name>
<dbReference type="InterPro" id="IPR012763">
    <property type="entry name" value="DNA_pol_III_sug/sutau_N"/>
</dbReference>
<dbReference type="SMART" id="SM00382">
    <property type="entry name" value="AAA"/>
    <property type="match status" value="1"/>
</dbReference>
<dbReference type="Gene3D" id="1.20.272.10">
    <property type="match status" value="1"/>
</dbReference>
<dbReference type="GO" id="GO:0003887">
    <property type="term" value="F:DNA-directed DNA polymerase activity"/>
    <property type="evidence" value="ECO:0007669"/>
    <property type="project" value="UniProtKB-KW"/>
</dbReference>
<evidence type="ECO:0000256" key="4">
    <source>
        <dbReference type="ARBA" id="ARBA00022705"/>
    </source>
</evidence>
<accession>A0A451DC76</accession>
<evidence type="ECO:0000256" key="10">
    <source>
        <dbReference type="ARBA" id="ARBA00026073"/>
    </source>
</evidence>
<evidence type="ECO:0000259" key="14">
    <source>
        <dbReference type="SMART" id="SM00382"/>
    </source>
</evidence>
<gene>
    <name evidence="13 15" type="primary">dnaX</name>
    <name evidence="15" type="ORF">ERCILAFE3058_132A</name>
</gene>
<evidence type="ECO:0000256" key="3">
    <source>
        <dbReference type="ARBA" id="ARBA00022695"/>
    </source>
</evidence>
<evidence type="ECO:0000256" key="6">
    <source>
        <dbReference type="ARBA" id="ARBA00022741"/>
    </source>
</evidence>
<dbReference type="EMBL" id="LR217720">
    <property type="protein sequence ID" value="VFP84025.1"/>
    <property type="molecule type" value="Genomic_DNA"/>
</dbReference>
<dbReference type="InterPro" id="IPR008921">
    <property type="entry name" value="DNA_pol3_clamp-load_cplx_C"/>
</dbReference>
<dbReference type="Proteomes" id="UP000294418">
    <property type="component" value="Chromosome"/>
</dbReference>
<evidence type="ECO:0000256" key="11">
    <source>
        <dbReference type="ARBA" id="ARBA00037724"/>
    </source>
</evidence>
<dbReference type="EC" id="2.7.7.7" evidence="13"/>
<evidence type="ECO:0000313" key="16">
    <source>
        <dbReference type="Proteomes" id="UP000294418"/>
    </source>
</evidence>
<dbReference type="FunFam" id="1.10.8.60:FF:000013">
    <property type="entry name" value="DNA polymerase III subunit gamma/tau"/>
    <property type="match status" value="1"/>
</dbReference>
<keyword evidence="7" id="KW-0862">Zinc</keyword>
<keyword evidence="6 13" id="KW-0547">Nucleotide-binding</keyword>
<dbReference type="InterPro" id="IPR045085">
    <property type="entry name" value="HLD_clamp_pol_III_gamma_tau"/>
</dbReference>
<dbReference type="Gene3D" id="3.40.50.300">
    <property type="entry name" value="P-loop containing nucleotide triphosphate hydrolases"/>
    <property type="match status" value="1"/>
</dbReference>
<dbReference type="GO" id="GO:0046872">
    <property type="term" value="F:metal ion binding"/>
    <property type="evidence" value="ECO:0007669"/>
    <property type="project" value="UniProtKB-KW"/>
</dbReference>
<keyword evidence="3 13" id="KW-0548">Nucleotidyltransferase</keyword>
<dbReference type="FunFam" id="3.40.50.300:FF:000014">
    <property type="entry name" value="DNA polymerase III subunit gamma/tau"/>
    <property type="match status" value="1"/>
</dbReference>
<dbReference type="InterPro" id="IPR027417">
    <property type="entry name" value="P-loop_NTPase"/>
</dbReference>
<evidence type="ECO:0000256" key="13">
    <source>
        <dbReference type="RuleBase" id="RU364063"/>
    </source>
</evidence>
<dbReference type="GO" id="GO:0003677">
    <property type="term" value="F:DNA binding"/>
    <property type="evidence" value="ECO:0007669"/>
    <property type="project" value="InterPro"/>
</dbReference>
<dbReference type="AlphaFoldDB" id="A0A451DC76"/>
<dbReference type="PANTHER" id="PTHR11669:SF0">
    <property type="entry name" value="PROTEIN STICHEL-LIKE 2"/>
    <property type="match status" value="1"/>
</dbReference>
<evidence type="ECO:0000256" key="12">
    <source>
        <dbReference type="ARBA" id="ARBA00049244"/>
    </source>
</evidence>
<comment type="subunit">
    <text evidence="10 13">DNA polymerase III contains a core (composed of alpha, epsilon and theta chains) that associates with a tau subunit. This core dimerizes to form the POLIII' complex. PolIII' associates with the gamma complex (composed of gamma, delta, delta', psi and chi chains) and with the beta chain to form the complete DNA polymerase III complex.</text>
</comment>
<dbReference type="Pfam" id="PF12169">
    <property type="entry name" value="DNA_pol3_gamma3"/>
    <property type="match status" value="1"/>
</dbReference>
<dbReference type="Pfam" id="PF22608">
    <property type="entry name" value="DNAX_ATPase_lid"/>
    <property type="match status" value="1"/>
</dbReference>
<dbReference type="NCBIfam" id="NF005942">
    <property type="entry name" value="PRK07994.1"/>
    <property type="match status" value="1"/>
</dbReference>
<dbReference type="NCBIfam" id="TIGR02397">
    <property type="entry name" value="dnaX_nterm"/>
    <property type="match status" value="1"/>
</dbReference>
<dbReference type="InterPro" id="IPR003593">
    <property type="entry name" value="AAA+_ATPase"/>
</dbReference>
<keyword evidence="5" id="KW-0479">Metal-binding</keyword>
<dbReference type="GO" id="GO:0009360">
    <property type="term" value="C:DNA polymerase III complex"/>
    <property type="evidence" value="ECO:0007669"/>
    <property type="project" value="InterPro"/>
</dbReference>
<dbReference type="GO" id="GO:0006261">
    <property type="term" value="P:DNA-templated DNA replication"/>
    <property type="evidence" value="ECO:0007669"/>
    <property type="project" value="TreeGrafter"/>
</dbReference>
<dbReference type="Gene3D" id="1.10.8.60">
    <property type="match status" value="1"/>
</dbReference>
<evidence type="ECO:0000256" key="2">
    <source>
        <dbReference type="ARBA" id="ARBA00022679"/>
    </source>
</evidence>
<organism evidence="15 16">
    <name type="scientific">Candidatus Erwinia haradaeae</name>
    <dbReference type="NCBI Taxonomy" id="1922217"/>
    <lineage>
        <taxon>Bacteria</taxon>
        <taxon>Pseudomonadati</taxon>
        <taxon>Pseudomonadota</taxon>
        <taxon>Gammaproteobacteria</taxon>
        <taxon>Enterobacterales</taxon>
        <taxon>Erwiniaceae</taxon>
        <taxon>Erwinia</taxon>
    </lineage>
</organism>
<evidence type="ECO:0000256" key="8">
    <source>
        <dbReference type="ARBA" id="ARBA00022840"/>
    </source>
</evidence>
<keyword evidence="9 13" id="KW-0239">DNA-directed DNA polymerase</keyword>
<keyword evidence="2 13" id="KW-0808">Transferase</keyword>
<dbReference type="PANTHER" id="PTHR11669">
    <property type="entry name" value="REPLICATION FACTOR C / DNA POLYMERASE III GAMMA-TAU SUBUNIT"/>
    <property type="match status" value="1"/>
</dbReference>
<dbReference type="FunFam" id="1.20.272.10:FF:000003">
    <property type="entry name" value="DNA polymerase III subunit gamma/tau"/>
    <property type="match status" value="1"/>
</dbReference>
<proteinExistence type="inferred from homology"/>
<protein>
    <recommendedName>
        <fullName evidence="13">DNA polymerase III subunit gamma/tau</fullName>
        <ecNumber evidence="13">2.7.7.7</ecNumber>
    </recommendedName>
</protein>
<keyword evidence="8 13" id="KW-0067">ATP-binding</keyword>
<reference evidence="15 16" key="1">
    <citation type="submission" date="2019-02" db="EMBL/GenBank/DDBJ databases">
        <authorList>
            <person name="Manzano-Marin A."/>
            <person name="Manzano-Marin A."/>
        </authorList>
    </citation>
    <scope>NUCLEOTIDE SEQUENCE [LARGE SCALE GENOMIC DNA]</scope>
    <source>
        <strain evidence="15 16">ErCilaricifoliae</strain>
    </source>
</reference>
<dbReference type="OrthoDB" id="9810148at2"/>
<dbReference type="PRINTS" id="PR00300">
    <property type="entry name" value="CLPPROTEASEA"/>
</dbReference>
<evidence type="ECO:0000256" key="1">
    <source>
        <dbReference type="ARBA" id="ARBA00006360"/>
    </source>
</evidence>
<evidence type="ECO:0000256" key="5">
    <source>
        <dbReference type="ARBA" id="ARBA00022723"/>
    </source>
</evidence>
<evidence type="ECO:0000256" key="9">
    <source>
        <dbReference type="ARBA" id="ARBA00022932"/>
    </source>
</evidence>
<keyword evidence="4 13" id="KW-0235">DNA replication</keyword>
<comment type="catalytic activity">
    <reaction evidence="12 13">
        <text>DNA(n) + a 2'-deoxyribonucleoside 5'-triphosphate = DNA(n+1) + diphosphate</text>
        <dbReference type="Rhea" id="RHEA:22508"/>
        <dbReference type="Rhea" id="RHEA-COMP:17339"/>
        <dbReference type="Rhea" id="RHEA-COMP:17340"/>
        <dbReference type="ChEBI" id="CHEBI:33019"/>
        <dbReference type="ChEBI" id="CHEBI:61560"/>
        <dbReference type="ChEBI" id="CHEBI:173112"/>
        <dbReference type="EC" id="2.7.7.7"/>
    </reaction>
</comment>
<dbReference type="InterPro" id="IPR050238">
    <property type="entry name" value="DNA_Rep/Repair_Clamp_Loader"/>
</dbReference>
<dbReference type="SUPFAM" id="SSF48019">
    <property type="entry name" value="post-AAA+ oligomerization domain-like"/>
    <property type="match status" value="1"/>
</dbReference>
<dbReference type="CDD" id="cd18137">
    <property type="entry name" value="HLD_clamp_pol_III_gamma_tau"/>
    <property type="match status" value="1"/>
</dbReference>
<comment type="similarity">
    <text evidence="1 13">Belongs to the DnaX/STICHEL family.</text>
</comment>
<dbReference type="SUPFAM" id="SSF52540">
    <property type="entry name" value="P-loop containing nucleoside triphosphate hydrolases"/>
    <property type="match status" value="1"/>
</dbReference>
<dbReference type="Pfam" id="PF13177">
    <property type="entry name" value="DNA_pol3_delta2"/>
    <property type="match status" value="1"/>
</dbReference>
<dbReference type="GO" id="GO:0005524">
    <property type="term" value="F:ATP binding"/>
    <property type="evidence" value="ECO:0007669"/>
    <property type="project" value="UniProtKB-KW"/>
</dbReference>
<comment type="function">
    <text evidence="11 13">DNA polymerase III is a complex, multichain enzyme responsible for most of the replicative synthesis in bacteria. This DNA polymerase also exhibits 3' to 5' exonuclease activity.</text>
</comment>
<sequence length="370" mass="40941">MSYQVLARKWRPQTFSDVVGQQHVLIALVNALSMGRIHHAYLFSGNSGIGKTTIARLLAKALNCQTSITANPCGQCDQCHDIVEGCCVDLIEIDAASRTKVEDIRDLLDNVQYTPSSGRFKIYLIDEVHMLSRHSFNVLLKTLEEPPSHVKFLLATTDPKKLPITILSRCLQFHLTILNPDQICGALHHILCVEDISADTGALQLLACAADGNMRDALSLTDQAIVMGKGQITIDSVKYMLGSLDEEQPINLLEALVNADGVRVMELVQKSVLCGSDLEMLLTEMLKLLHRIAVMQLLPSIMSNDFAVIATRLQKLAGILTPSDVQLYYQMMLVGRKELPFAPNRRMGVEITLLRILAFQPKDIVTGLQL</sequence>
<dbReference type="InterPro" id="IPR022754">
    <property type="entry name" value="DNA_pol_III_gamma-3"/>
</dbReference>
<evidence type="ECO:0000256" key="7">
    <source>
        <dbReference type="ARBA" id="ARBA00022833"/>
    </source>
</evidence>
<dbReference type="InterPro" id="IPR001270">
    <property type="entry name" value="ClpA/B"/>
</dbReference>